<gene>
    <name evidence="5 8" type="primary">rpsB</name>
    <name evidence="8" type="ORF">IAB07_00240</name>
</gene>
<evidence type="ECO:0000256" key="1">
    <source>
        <dbReference type="ARBA" id="ARBA00006242"/>
    </source>
</evidence>
<keyword evidence="3 5" id="KW-0687">Ribonucleoprotein</keyword>
<evidence type="ECO:0000313" key="9">
    <source>
        <dbReference type="Proteomes" id="UP000824145"/>
    </source>
</evidence>
<dbReference type="Pfam" id="PF00318">
    <property type="entry name" value="Ribosomal_S2"/>
    <property type="match status" value="1"/>
</dbReference>
<evidence type="ECO:0000313" key="8">
    <source>
        <dbReference type="EMBL" id="HIU62182.1"/>
    </source>
</evidence>
<dbReference type="EMBL" id="DVNJ01000001">
    <property type="protein sequence ID" value="HIU62182.1"/>
    <property type="molecule type" value="Genomic_DNA"/>
</dbReference>
<dbReference type="GO" id="GO:0006412">
    <property type="term" value="P:translation"/>
    <property type="evidence" value="ECO:0007669"/>
    <property type="project" value="UniProtKB-UniRule"/>
</dbReference>
<sequence>MAVVTMKNLLEAGVHFGHQTKKWNPKMKKYIYQARNDIHIINLEVSVQEVEKAYAFVRDSVKAGKSVLFVGTKKQAQDAIKEEAQRCGMFYINQRWLGGTLTNFKTIRSRIDRLNKINQMEIIGEFDLLPKKEVAALKAERAKLDANLGGIKNMTSLPGVMFVVDIKNEEIAVKEARKLGIPVVGLVDTNCDPDMVDYVIPGNDDAIRAIKLIAGIIANAVIEAKEGVAYSVDEEEESAEEPAAESAEESATSEE</sequence>
<protein>
    <recommendedName>
        <fullName evidence="4 5">Small ribosomal subunit protein uS2</fullName>
    </recommendedName>
</protein>
<evidence type="ECO:0000256" key="7">
    <source>
        <dbReference type="SAM" id="MobiDB-lite"/>
    </source>
</evidence>
<dbReference type="InterPro" id="IPR005706">
    <property type="entry name" value="Ribosomal_uS2_bac/mit/plastid"/>
</dbReference>
<name>A0A9D1SJR2_9FIRM</name>
<proteinExistence type="inferred from homology"/>
<evidence type="ECO:0000256" key="5">
    <source>
        <dbReference type="HAMAP-Rule" id="MF_00291"/>
    </source>
</evidence>
<dbReference type="Proteomes" id="UP000824145">
    <property type="component" value="Unassembled WGS sequence"/>
</dbReference>
<dbReference type="InterPro" id="IPR001865">
    <property type="entry name" value="Ribosomal_uS2"/>
</dbReference>
<dbReference type="PROSITE" id="PS00962">
    <property type="entry name" value="RIBOSOMAL_S2_1"/>
    <property type="match status" value="1"/>
</dbReference>
<dbReference type="GO" id="GO:0022627">
    <property type="term" value="C:cytosolic small ribosomal subunit"/>
    <property type="evidence" value="ECO:0007669"/>
    <property type="project" value="TreeGrafter"/>
</dbReference>
<dbReference type="FunFam" id="1.10.287.610:FF:000001">
    <property type="entry name" value="30S ribosomal protein S2"/>
    <property type="match status" value="1"/>
</dbReference>
<comment type="caution">
    <text evidence="8">The sequence shown here is derived from an EMBL/GenBank/DDBJ whole genome shotgun (WGS) entry which is preliminary data.</text>
</comment>
<organism evidence="8 9">
    <name type="scientific">Candidatus Caccalectryoclostridium excrementigallinarum</name>
    <dbReference type="NCBI Taxonomy" id="2840710"/>
    <lineage>
        <taxon>Bacteria</taxon>
        <taxon>Bacillati</taxon>
        <taxon>Bacillota</taxon>
        <taxon>Clostridia</taxon>
        <taxon>Christensenellales</taxon>
        <taxon>Christensenellaceae</taxon>
        <taxon>Christensenellaceae incertae sedis</taxon>
        <taxon>Candidatus Caccalectryoclostridium</taxon>
    </lineage>
</organism>
<dbReference type="NCBIfam" id="TIGR01011">
    <property type="entry name" value="rpsB_bact"/>
    <property type="match status" value="1"/>
</dbReference>
<dbReference type="CDD" id="cd01425">
    <property type="entry name" value="RPS2"/>
    <property type="match status" value="1"/>
</dbReference>
<evidence type="ECO:0000256" key="2">
    <source>
        <dbReference type="ARBA" id="ARBA00022980"/>
    </source>
</evidence>
<dbReference type="Gene3D" id="3.40.50.10490">
    <property type="entry name" value="Glucose-6-phosphate isomerase like protein, domain 1"/>
    <property type="match status" value="1"/>
</dbReference>
<feature type="region of interest" description="Disordered" evidence="7">
    <location>
        <begin position="231"/>
        <end position="255"/>
    </location>
</feature>
<comment type="similarity">
    <text evidence="1 5 6">Belongs to the universal ribosomal protein uS2 family.</text>
</comment>
<reference evidence="8" key="1">
    <citation type="submission" date="2020-10" db="EMBL/GenBank/DDBJ databases">
        <authorList>
            <person name="Gilroy R."/>
        </authorList>
    </citation>
    <scope>NUCLEOTIDE SEQUENCE</scope>
    <source>
        <strain evidence="8">9366</strain>
    </source>
</reference>
<dbReference type="InterPro" id="IPR018130">
    <property type="entry name" value="Ribosomal_uS2_CS"/>
</dbReference>
<dbReference type="PANTHER" id="PTHR12534">
    <property type="entry name" value="30S RIBOSOMAL PROTEIN S2 PROKARYOTIC AND ORGANELLAR"/>
    <property type="match status" value="1"/>
</dbReference>
<dbReference type="GO" id="GO:0003735">
    <property type="term" value="F:structural constituent of ribosome"/>
    <property type="evidence" value="ECO:0007669"/>
    <property type="project" value="InterPro"/>
</dbReference>
<dbReference type="PRINTS" id="PR00395">
    <property type="entry name" value="RIBOSOMALS2"/>
</dbReference>
<evidence type="ECO:0000256" key="6">
    <source>
        <dbReference type="RuleBase" id="RU003631"/>
    </source>
</evidence>
<accession>A0A9D1SJR2</accession>
<reference evidence="8" key="2">
    <citation type="journal article" date="2021" name="PeerJ">
        <title>Extensive microbial diversity within the chicken gut microbiome revealed by metagenomics and culture.</title>
        <authorList>
            <person name="Gilroy R."/>
            <person name="Ravi A."/>
            <person name="Getino M."/>
            <person name="Pursley I."/>
            <person name="Horton D.L."/>
            <person name="Alikhan N.F."/>
            <person name="Baker D."/>
            <person name="Gharbi K."/>
            <person name="Hall N."/>
            <person name="Watson M."/>
            <person name="Adriaenssens E.M."/>
            <person name="Foster-Nyarko E."/>
            <person name="Jarju S."/>
            <person name="Secka A."/>
            <person name="Antonio M."/>
            <person name="Oren A."/>
            <person name="Chaudhuri R.R."/>
            <person name="La Ragione R."/>
            <person name="Hildebrand F."/>
            <person name="Pallen M.J."/>
        </authorList>
    </citation>
    <scope>NUCLEOTIDE SEQUENCE</scope>
    <source>
        <strain evidence="8">9366</strain>
    </source>
</reference>
<keyword evidence="2 5" id="KW-0689">Ribosomal protein</keyword>
<evidence type="ECO:0000256" key="4">
    <source>
        <dbReference type="ARBA" id="ARBA00035256"/>
    </source>
</evidence>
<dbReference type="AlphaFoldDB" id="A0A9D1SJR2"/>
<dbReference type="Gene3D" id="1.10.287.610">
    <property type="entry name" value="Helix hairpin bin"/>
    <property type="match status" value="1"/>
</dbReference>
<feature type="compositionally biased region" description="Acidic residues" evidence="7">
    <location>
        <begin position="232"/>
        <end position="255"/>
    </location>
</feature>
<dbReference type="SUPFAM" id="SSF52313">
    <property type="entry name" value="Ribosomal protein S2"/>
    <property type="match status" value="1"/>
</dbReference>
<dbReference type="HAMAP" id="MF_00291_B">
    <property type="entry name" value="Ribosomal_uS2_B"/>
    <property type="match status" value="1"/>
</dbReference>
<evidence type="ECO:0000256" key="3">
    <source>
        <dbReference type="ARBA" id="ARBA00023274"/>
    </source>
</evidence>
<dbReference type="PANTHER" id="PTHR12534:SF0">
    <property type="entry name" value="SMALL RIBOSOMAL SUBUNIT PROTEIN US2M"/>
    <property type="match status" value="1"/>
</dbReference>
<dbReference type="InterPro" id="IPR023591">
    <property type="entry name" value="Ribosomal_uS2_flav_dom_sf"/>
</dbReference>
<dbReference type="PROSITE" id="PS00963">
    <property type="entry name" value="RIBOSOMAL_S2_2"/>
    <property type="match status" value="1"/>
</dbReference>